<sequence>MTAMTDERPIFENEEWLVIESGLEHKRTGYFIDRESLGQRREDGLWTWPLHMAEKSWCAMQPFSEAFSRAASVFGVTTGAELAQTFKMARCEISPWPKVARESNRGSNPVPLIPRTLHPQGSNPIFIEPRSSEKPLNGQGFQSPDDAWRIRPQTGARLFLKTPRPRPERLSLAREADLPWRAQRRIGKTGTKLVRLLQAAWNIR</sequence>
<evidence type="ECO:0000313" key="1">
    <source>
        <dbReference type="EMBL" id="MPR29142.1"/>
    </source>
</evidence>
<dbReference type="Proteomes" id="UP000403266">
    <property type="component" value="Unassembled WGS sequence"/>
</dbReference>
<dbReference type="OrthoDB" id="8454975at2"/>
<protein>
    <submittedName>
        <fullName evidence="1">Uncharacterized protein</fullName>
    </submittedName>
</protein>
<reference evidence="1 2" key="1">
    <citation type="journal article" date="2019" name="Syst. Appl. Microbiol.">
        <title>Microvirga tunisiensis sp. nov., a root nodule symbiotic bacterium isolated from Lupinus micranthus and L. luteus grown in Northern Tunisia.</title>
        <authorList>
            <person name="Msaddak A."/>
            <person name="Rejili M."/>
            <person name="Duran D."/>
            <person name="Mars M."/>
            <person name="Palacios J.M."/>
            <person name="Ruiz-Argueso T."/>
            <person name="Rey L."/>
            <person name="Imperial J."/>
        </authorList>
    </citation>
    <scope>NUCLEOTIDE SEQUENCE [LARGE SCALE GENOMIC DNA]</scope>
    <source>
        <strain evidence="1 2">Lmie10</strain>
    </source>
</reference>
<dbReference type="RefSeq" id="WP_152715828.1">
    <property type="nucleotide sequence ID" value="NZ_VOSJ01000209.1"/>
</dbReference>
<name>A0A5N7MQ42_9HYPH</name>
<proteinExistence type="predicted"/>
<evidence type="ECO:0000313" key="2">
    <source>
        <dbReference type="Proteomes" id="UP000403266"/>
    </source>
</evidence>
<dbReference type="EMBL" id="VOSK01000202">
    <property type="protein sequence ID" value="MPR29142.1"/>
    <property type="molecule type" value="Genomic_DNA"/>
</dbReference>
<accession>A0A5N7MQ42</accession>
<comment type="caution">
    <text evidence="1">The sequence shown here is derived from an EMBL/GenBank/DDBJ whole genome shotgun (WGS) entry which is preliminary data.</text>
</comment>
<dbReference type="AlphaFoldDB" id="A0A5N7MQ42"/>
<gene>
    <name evidence="1" type="ORF">FS320_29545</name>
</gene>
<organism evidence="1 2">
    <name type="scientific">Microvirga tunisiensis</name>
    <dbReference type="NCBI Taxonomy" id="2108360"/>
    <lineage>
        <taxon>Bacteria</taxon>
        <taxon>Pseudomonadati</taxon>
        <taxon>Pseudomonadota</taxon>
        <taxon>Alphaproteobacteria</taxon>
        <taxon>Hyphomicrobiales</taxon>
        <taxon>Methylobacteriaceae</taxon>
        <taxon>Microvirga</taxon>
    </lineage>
</organism>
<keyword evidence="2" id="KW-1185">Reference proteome</keyword>